<dbReference type="Proteomes" id="UP000178601">
    <property type="component" value="Unassembled WGS sequence"/>
</dbReference>
<evidence type="ECO:0000313" key="6">
    <source>
        <dbReference type="EMBL" id="OGG91035.1"/>
    </source>
</evidence>
<keyword evidence="3" id="KW-0479">Metal-binding</keyword>
<dbReference type="PANTHER" id="PTHR12682">
    <property type="entry name" value="ARCHEASE"/>
    <property type="match status" value="1"/>
</dbReference>
<organism evidence="6 7">
    <name type="scientific">Candidatus Kaiserbacteria bacterium RIFCSPLOWO2_12_FULL_53_8</name>
    <dbReference type="NCBI Taxonomy" id="1798529"/>
    <lineage>
        <taxon>Bacteria</taxon>
        <taxon>Candidatus Kaiseribacteriota</taxon>
    </lineage>
</organism>
<evidence type="ECO:0000256" key="2">
    <source>
        <dbReference type="ARBA" id="ARBA00022694"/>
    </source>
</evidence>
<protein>
    <recommendedName>
        <fullName evidence="5">Archease domain-containing protein</fullName>
    </recommendedName>
</protein>
<dbReference type="PANTHER" id="PTHR12682:SF11">
    <property type="entry name" value="PROTEIN ARCHEASE"/>
    <property type="match status" value="1"/>
</dbReference>
<dbReference type="InterPro" id="IPR023572">
    <property type="entry name" value="Archease_dom"/>
</dbReference>
<keyword evidence="4" id="KW-0106">Calcium</keyword>
<feature type="domain" description="Archease" evidence="5">
    <location>
        <begin position="3"/>
        <end position="133"/>
    </location>
</feature>
<gene>
    <name evidence="6" type="ORF">A3H16_03830</name>
</gene>
<evidence type="ECO:0000313" key="7">
    <source>
        <dbReference type="Proteomes" id="UP000178601"/>
    </source>
</evidence>
<name>A0A1F6FYV9_9BACT</name>
<evidence type="ECO:0000259" key="5">
    <source>
        <dbReference type="Pfam" id="PF01951"/>
    </source>
</evidence>
<dbReference type="InterPro" id="IPR036820">
    <property type="entry name" value="Archease_dom_sf"/>
</dbReference>
<sequence length="133" mass="14969">MAYSFHEHTADVRMDVEGDSYGALLEQSLLGMFEYLRPAGKGKRVERAIEVESPDRAALVVDFLNEALSLAHAHKEEYDSATFKVLSDRHVRATLVGNRVGSFGEDIKAVTYHEAAVERDAEDVWRAHFVFDI</sequence>
<proteinExistence type="inferred from homology"/>
<evidence type="ECO:0000256" key="3">
    <source>
        <dbReference type="ARBA" id="ARBA00022723"/>
    </source>
</evidence>
<accession>A0A1F6FYV9</accession>
<dbReference type="AlphaFoldDB" id="A0A1F6FYV9"/>
<comment type="similarity">
    <text evidence="1">Belongs to the archease family.</text>
</comment>
<dbReference type="SUPFAM" id="SSF69819">
    <property type="entry name" value="MTH1598-like"/>
    <property type="match status" value="1"/>
</dbReference>
<comment type="caution">
    <text evidence="6">The sequence shown here is derived from an EMBL/GenBank/DDBJ whole genome shotgun (WGS) entry which is preliminary data.</text>
</comment>
<reference evidence="6 7" key="1">
    <citation type="journal article" date="2016" name="Nat. Commun.">
        <title>Thousands of microbial genomes shed light on interconnected biogeochemical processes in an aquifer system.</title>
        <authorList>
            <person name="Anantharaman K."/>
            <person name="Brown C.T."/>
            <person name="Hug L.A."/>
            <person name="Sharon I."/>
            <person name="Castelle C.J."/>
            <person name="Probst A.J."/>
            <person name="Thomas B.C."/>
            <person name="Singh A."/>
            <person name="Wilkins M.J."/>
            <person name="Karaoz U."/>
            <person name="Brodie E.L."/>
            <person name="Williams K.H."/>
            <person name="Hubbard S.S."/>
            <person name="Banfield J.F."/>
        </authorList>
    </citation>
    <scope>NUCLEOTIDE SEQUENCE [LARGE SCALE GENOMIC DNA]</scope>
</reference>
<dbReference type="GO" id="GO:0008033">
    <property type="term" value="P:tRNA processing"/>
    <property type="evidence" value="ECO:0007669"/>
    <property type="project" value="UniProtKB-KW"/>
</dbReference>
<dbReference type="GO" id="GO:0046872">
    <property type="term" value="F:metal ion binding"/>
    <property type="evidence" value="ECO:0007669"/>
    <property type="project" value="UniProtKB-KW"/>
</dbReference>
<dbReference type="Pfam" id="PF01951">
    <property type="entry name" value="Archease"/>
    <property type="match status" value="1"/>
</dbReference>
<evidence type="ECO:0000256" key="1">
    <source>
        <dbReference type="ARBA" id="ARBA00007963"/>
    </source>
</evidence>
<keyword evidence="2" id="KW-0819">tRNA processing</keyword>
<dbReference type="Gene3D" id="3.55.10.10">
    <property type="entry name" value="Archease domain"/>
    <property type="match status" value="1"/>
</dbReference>
<dbReference type="InterPro" id="IPR002804">
    <property type="entry name" value="Archease"/>
</dbReference>
<dbReference type="EMBL" id="MFMQ01000076">
    <property type="protein sequence ID" value="OGG91035.1"/>
    <property type="molecule type" value="Genomic_DNA"/>
</dbReference>
<evidence type="ECO:0000256" key="4">
    <source>
        <dbReference type="ARBA" id="ARBA00022837"/>
    </source>
</evidence>